<dbReference type="EMBL" id="CP041616">
    <property type="protein sequence ID" value="QDO87816.1"/>
    <property type="molecule type" value="Genomic_DNA"/>
</dbReference>
<keyword evidence="3 5" id="KW-0547">Nucleotide-binding</keyword>
<gene>
    <name evidence="5" type="primary">adk</name>
    <name evidence="8" type="ORF">FNH13_05185</name>
</gene>
<dbReference type="NCBIfam" id="NF001381">
    <property type="entry name" value="PRK00279.1-3"/>
    <property type="match status" value="1"/>
</dbReference>
<comment type="domain">
    <text evidence="5">Consists of three domains, a large central CORE domain and two small peripheral domains, NMPbind and LID, which undergo movements during catalysis. The LID domain closes over the site of phosphoryl transfer upon ATP binding. Assembling and dissambling the active center during each catalytic cycle provides an effective means to prevent ATP hydrolysis.</text>
</comment>
<dbReference type="Pfam" id="PF00406">
    <property type="entry name" value="ADK"/>
    <property type="match status" value="1"/>
</dbReference>
<feature type="binding site" evidence="5">
    <location>
        <position position="144"/>
    </location>
    <ligand>
        <name>AMP</name>
        <dbReference type="ChEBI" id="CHEBI:456215"/>
    </ligand>
</feature>
<dbReference type="Gene3D" id="3.40.50.300">
    <property type="entry name" value="P-loop containing nucleotide triphosphate hydrolases"/>
    <property type="match status" value="1"/>
</dbReference>
<feature type="binding site" evidence="5">
    <location>
        <position position="127"/>
    </location>
    <ligand>
        <name>ATP</name>
        <dbReference type="ChEBI" id="CHEBI:30616"/>
    </ligand>
</feature>
<dbReference type="PANTHER" id="PTHR23359">
    <property type="entry name" value="NUCLEOTIDE KINASE"/>
    <property type="match status" value="1"/>
</dbReference>
<dbReference type="KEGG" id="orz:FNH13_05185"/>
<comment type="pathway">
    <text evidence="5">Purine metabolism; AMP biosynthesis via salvage pathway; AMP from ADP: step 1/1.</text>
</comment>
<dbReference type="Proteomes" id="UP000315395">
    <property type="component" value="Chromosome"/>
</dbReference>
<dbReference type="HAMAP" id="MF_00235">
    <property type="entry name" value="Adenylate_kinase_Adk"/>
    <property type="match status" value="1"/>
</dbReference>
<feature type="binding site" evidence="5">
    <location>
        <begin position="57"/>
        <end position="59"/>
    </location>
    <ligand>
        <name>AMP</name>
        <dbReference type="ChEBI" id="CHEBI:456215"/>
    </ligand>
</feature>
<evidence type="ECO:0000256" key="7">
    <source>
        <dbReference type="RuleBase" id="RU003331"/>
    </source>
</evidence>
<feature type="region of interest" description="NMP" evidence="5">
    <location>
        <begin position="30"/>
        <end position="59"/>
    </location>
</feature>
<dbReference type="GO" id="GO:0005524">
    <property type="term" value="F:ATP binding"/>
    <property type="evidence" value="ECO:0007669"/>
    <property type="project" value="UniProtKB-UniRule"/>
</dbReference>
<feature type="binding site" evidence="5">
    <location>
        <position position="36"/>
    </location>
    <ligand>
        <name>AMP</name>
        <dbReference type="ChEBI" id="CHEBI:456215"/>
    </ligand>
</feature>
<comment type="subunit">
    <text evidence="5 7">Monomer.</text>
</comment>
<protein>
    <recommendedName>
        <fullName evidence="5 7">Adenylate kinase</fullName>
        <shortName evidence="5">AK</shortName>
        <ecNumber evidence="5 7">2.7.4.3</ecNumber>
    </recommendedName>
    <alternativeName>
        <fullName evidence="5">ATP-AMP transphosphorylase</fullName>
    </alternativeName>
    <alternativeName>
        <fullName evidence="5">ATP:AMP phosphotransferase</fullName>
    </alternativeName>
    <alternativeName>
        <fullName evidence="5">Adenylate monophosphate kinase</fullName>
    </alternativeName>
</protein>
<accession>A0A516G8G4</accession>
<keyword evidence="5 7" id="KW-0067">ATP-binding</keyword>
<sequence length="197" mass="21172">MRMIILGPPGAGKGTQATLIAENRAIPAISTGDIFRANIKNETELGLQVKEILASGGYVTDEVTNAIVRDRLTKSDAAAGFLLDGYPRTVGQVEALDEMLADQGAALDLVLELVVQTDEVVGRLLARAQEQGRADDTEEVIRARMEKYAEETAPLAAIYRDRGLLRQVDGMGSVKEVSARVQEALDTRPTNGNHSAL</sequence>
<evidence type="ECO:0000256" key="4">
    <source>
        <dbReference type="ARBA" id="ARBA00022777"/>
    </source>
</evidence>
<dbReference type="NCBIfam" id="NF011104">
    <property type="entry name" value="PRK14531.1"/>
    <property type="match status" value="1"/>
</dbReference>
<dbReference type="GO" id="GO:0044209">
    <property type="term" value="P:AMP salvage"/>
    <property type="evidence" value="ECO:0007669"/>
    <property type="project" value="UniProtKB-UniRule"/>
</dbReference>
<reference evidence="8 9" key="1">
    <citation type="submission" date="2019-07" db="EMBL/GenBank/DDBJ databases">
        <title>complete genome sequencing of Ornithinimicrobium sp. H23M54.</title>
        <authorList>
            <person name="Bae J.-W."/>
            <person name="Lee S.-Y."/>
        </authorList>
    </citation>
    <scope>NUCLEOTIDE SEQUENCE [LARGE SCALE GENOMIC DNA]</scope>
    <source>
        <strain evidence="8 9">H23M54</strain>
    </source>
</reference>
<dbReference type="UniPathway" id="UPA00588">
    <property type="reaction ID" value="UER00649"/>
</dbReference>
<dbReference type="PROSITE" id="PS00113">
    <property type="entry name" value="ADENYLATE_KINASE"/>
    <property type="match status" value="1"/>
</dbReference>
<keyword evidence="4 5" id="KW-0418">Kinase</keyword>
<dbReference type="EC" id="2.7.4.3" evidence="5 7"/>
<dbReference type="InterPro" id="IPR027417">
    <property type="entry name" value="P-loop_NTPase"/>
</dbReference>
<dbReference type="NCBIfam" id="NF011105">
    <property type="entry name" value="PRK14532.1"/>
    <property type="match status" value="1"/>
</dbReference>
<dbReference type="SUPFAM" id="SSF52540">
    <property type="entry name" value="P-loop containing nucleoside triphosphate hydrolases"/>
    <property type="match status" value="1"/>
</dbReference>
<feature type="binding site" evidence="5">
    <location>
        <begin position="85"/>
        <end position="88"/>
    </location>
    <ligand>
        <name>AMP</name>
        <dbReference type="ChEBI" id="CHEBI:456215"/>
    </ligand>
</feature>
<comment type="catalytic activity">
    <reaction evidence="5 7">
        <text>AMP + ATP = 2 ADP</text>
        <dbReference type="Rhea" id="RHEA:12973"/>
        <dbReference type="ChEBI" id="CHEBI:30616"/>
        <dbReference type="ChEBI" id="CHEBI:456215"/>
        <dbReference type="ChEBI" id="CHEBI:456216"/>
        <dbReference type="EC" id="2.7.4.3"/>
    </reaction>
</comment>
<feature type="binding site" evidence="5">
    <location>
        <position position="92"/>
    </location>
    <ligand>
        <name>AMP</name>
        <dbReference type="ChEBI" id="CHEBI:456215"/>
    </ligand>
</feature>
<dbReference type="RefSeq" id="WP_143782492.1">
    <property type="nucleotide sequence ID" value="NZ_CP041616.1"/>
</dbReference>
<evidence type="ECO:0000256" key="5">
    <source>
        <dbReference type="HAMAP-Rule" id="MF_00235"/>
    </source>
</evidence>
<dbReference type="NCBIfam" id="NF011100">
    <property type="entry name" value="PRK14527.1"/>
    <property type="match status" value="1"/>
</dbReference>
<dbReference type="CDD" id="cd01428">
    <property type="entry name" value="ADK"/>
    <property type="match status" value="1"/>
</dbReference>
<name>A0A516G8G4_9MICO</name>
<comment type="subcellular location">
    <subcellularLocation>
        <location evidence="5 7">Cytoplasm</location>
    </subcellularLocation>
</comment>
<comment type="similarity">
    <text evidence="5 6">Belongs to the adenylate kinase family.</text>
</comment>
<dbReference type="GO" id="GO:0004017">
    <property type="term" value="F:AMP kinase activity"/>
    <property type="evidence" value="ECO:0007669"/>
    <property type="project" value="UniProtKB-UniRule"/>
</dbReference>
<evidence type="ECO:0000313" key="8">
    <source>
        <dbReference type="EMBL" id="QDO87816.1"/>
    </source>
</evidence>
<evidence type="ECO:0000256" key="1">
    <source>
        <dbReference type="ARBA" id="ARBA00022679"/>
    </source>
</evidence>
<dbReference type="PRINTS" id="PR00094">
    <property type="entry name" value="ADENYLTKNASE"/>
</dbReference>
<keyword evidence="9" id="KW-1185">Reference proteome</keyword>
<feature type="binding site" evidence="5">
    <location>
        <position position="172"/>
    </location>
    <ligand>
        <name>ATP</name>
        <dbReference type="ChEBI" id="CHEBI:30616"/>
    </ligand>
</feature>
<comment type="function">
    <text evidence="5">Catalyzes the reversible transfer of the terminal phosphate group between ATP and AMP. Plays an important role in cellular energy homeostasis and in adenine nucleotide metabolism.</text>
</comment>
<keyword evidence="5" id="KW-0963">Cytoplasm</keyword>
<keyword evidence="1 5" id="KW-0808">Transferase</keyword>
<dbReference type="GO" id="GO:0005737">
    <property type="term" value="C:cytoplasm"/>
    <property type="evidence" value="ECO:0007669"/>
    <property type="project" value="UniProtKB-SubCell"/>
</dbReference>
<evidence type="ECO:0000256" key="6">
    <source>
        <dbReference type="RuleBase" id="RU003330"/>
    </source>
</evidence>
<feature type="binding site" evidence="5">
    <location>
        <position position="133"/>
    </location>
    <ligand>
        <name>AMP</name>
        <dbReference type="ChEBI" id="CHEBI:456215"/>
    </ligand>
</feature>
<dbReference type="OrthoDB" id="9805030at2"/>
<dbReference type="NCBIfam" id="NF011101">
    <property type="entry name" value="PRK14528.1"/>
    <property type="match status" value="1"/>
</dbReference>
<evidence type="ECO:0000256" key="3">
    <source>
        <dbReference type="ARBA" id="ARBA00022741"/>
    </source>
</evidence>
<proteinExistence type="inferred from homology"/>
<comment type="caution">
    <text evidence="5">Lacks conserved residue(s) required for the propagation of feature annotation.</text>
</comment>
<organism evidence="8 9">
    <name type="scientific">Ornithinimicrobium ciconiae</name>
    <dbReference type="NCBI Taxonomy" id="2594265"/>
    <lineage>
        <taxon>Bacteria</taxon>
        <taxon>Bacillati</taxon>
        <taxon>Actinomycetota</taxon>
        <taxon>Actinomycetes</taxon>
        <taxon>Micrococcales</taxon>
        <taxon>Ornithinimicrobiaceae</taxon>
        <taxon>Ornithinimicrobium</taxon>
    </lineage>
</organism>
<feature type="binding site" evidence="5">
    <location>
        <position position="31"/>
    </location>
    <ligand>
        <name>AMP</name>
        <dbReference type="ChEBI" id="CHEBI:456215"/>
    </ligand>
</feature>
<dbReference type="AlphaFoldDB" id="A0A516G8G4"/>
<dbReference type="InterPro" id="IPR000850">
    <property type="entry name" value="Adenylat/UMP-CMP_kin"/>
</dbReference>
<keyword evidence="2 5" id="KW-0545">Nucleotide biosynthesis</keyword>
<feature type="binding site" evidence="5">
    <location>
        <begin position="10"/>
        <end position="15"/>
    </location>
    <ligand>
        <name>ATP</name>
        <dbReference type="ChEBI" id="CHEBI:30616"/>
    </ligand>
</feature>
<evidence type="ECO:0000313" key="9">
    <source>
        <dbReference type="Proteomes" id="UP000315395"/>
    </source>
</evidence>
<evidence type="ECO:0000256" key="2">
    <source>
        <dbReference type="ARBA" id="ARBA00022727"/>
    </source>
</evidence>
<dbReference type="InterPro" id="IPR033690">
    <property type="entry name" value="Adenylat_kinase_CS"/>
</dbReference>